<evidence type="ECO:0000313" key="1">
    <source>
        <dbReference type="EMBL" id="KAI4858783.1"/>
    </source>
</evidence>
<evidence type="ECO:0000313" key="2">
    <source>
        <dbReference type="Proteomes" id="UP001497700"/>
    </source>
</evidence>
<proteinExistence type="predicted"/>
<protein>
    <submittedName>
        <fullName evidence="1">Uncharacterized protein</fullName>
    </submittedName>
</protein>
<sequence>MASTPSSTVDFLKLLETSAIEEKQTQSRNIRQRVSRQWAKARREALLDLRSTRWSYLGLWALFTCWTIVTFGSWMMLIIYSISLTSFEDVSSACRSDGSFNPFLYEYSVWTASGYFEISVGFGNYSFSEVKVIDIFWDIIIGRVGQAFMAFLSWRAFADYVTTSMDAAPVTYSAFFTFFLQDEPSIILNLRLMRDFFSGRGFNSRVATLFMIGSMLFLLGWPTFASAMAGYTTINKAFVQDFNDSYVPFSEFQPIAYVIHDGWRVDLDGDYPVPLFSNAGVDFTMYSKDIYVYDTCSLHYPSSMDATCSLQYAVSAYVSSYGFYGLQNTTSTSMNSTVPSPVLNVTAFYLSPTSSAFGSNWTDPRAGERNRPFSDPSNMAFTYLNTTYNLTYVEENGSCQPVRDQYKWGFSFMQVFLVITLHTIWIAGTIWLKARFQLPLKRGTEIPKCWRSILILAKAMNKELNENEIYPCDITDRQLESEIDNRLRGGSVSFYMPLEKHYDIPRYSFSEWFKEEKWWCLALLTSAALVYPAHRLFFLVAFFAIMACGVAFAIGIGKTSRSRILMIICWFIVGITVASGLSSLYIVKTR</sequence>
<dbReference type="Proteomes" id="UP001497700">
    <property type="component" value="Unassembled WGS sequence"/>
</dbReference>
<accession>A0ACB9YI23</accession>
<comment type="caution">
    <text evidence="1">The sequence shown here is derived from an EMBL/GenBank/DDBJ whole genome shotgun (WGS) entry which is preliminary data.</text>
</comment>
<keyword evidence="2" id="KW-1185">Reference proteome</keyword>
<name>A0ACB9YI23_9PEZI</name>
<gene>
    <name evidence="1" type="ORF">F4820DRAFT_441705</name>
</gene>
<organism evidence="1 2">
    <name type="scientific">Hypoxylon rubiginosum</name>
    <dbReference type="NCBI Taxonomy" id="110542"/>
    <lineage>
        <taxon>Eukaryota</taxon>
        <taxon>Fungi</taxon>
        <taxon>Dikarya</taxon>
        <taxon>Ascomycota</taxon>
        <taxon>Pezizomycotina</taxon>
        <taxon>Sordariomycetes</taxon>
        <taxon>Xylariomycetidae</taxon>
        <taxon>Xylariales</taxon>
        <taxon>Hypoxylaceae</taxon>
        <taxon>Hypoxylon</taxon>
    </lineage>
</organism>
<reference evidence="1 2" key="1">
    <citation type="journal article" date="2022" name="New Phytol.">
        <title>Ecological generalism drives hyperdiversity of secondary metabolite gene clusters in xylarialean endophytes.</title>
        <authorList>
            <person name="Franco M.E.E."/>
            <person name="Wisecaver J.H."/>
            <person name="Arnold A.E."/>
            <person name="Ju Y.M."/>
            <person name="Slot J.C."/>
            <person name="Ahrendt S."/>
            <person name="Moore L.P."/>
            <person name="Eastman K.E."/>
            <person name="Scott K."/>
            <person name="Konkel Z."/>
            <person name="Mondo S.J."/>
            <person name="Kuo A."/>
            <person name="Hayes R.D."/>
            <person name="Haridas S."/>
            <person name="Andreopoulos B."/>
            <person name="Riley R."/>
            <person name="LaButti K."/>
            <person name="Pangilinan J."/>
            <person name="Lipzen A."/>
            <person name="Amirebrahimi M."/>
            <person name="Yan J."/>
            <person name="Adam C."/>
            <person name="Keymanesh K."/>
            <person name="Ng V."/>
            <person name="Louie K."/>
            <person name="Northen T."/>
            <person name="Drula E."/>
            <person name="Henrissat B."/>
            <person name="Hsieh H.M."/>
            <person name="Youens-Clark K."/>
            <person name="Lutzoni F."/>
            <person name="Miadlikowska J."/>
            <person name="Eastwood D.C."/>
            <person name="Hamelin R.C."/>
            <person name="Grigoriev I.V."/>
            <person name="U'Ren J.M."/>
        </authorList>
    </citation>
    <scope>NUCLEOTIDE SEQUENCE [LARGE SCALE GENOMIC DNA]</scope>
    <source>
        <strain evidence="1 2">CBS 119005</strain>
    </source>
</reference>
<dbReference type="EMBL" id="MU393689">
    <property type="protein sequence ID" value="KAI4858783.1"/>
    <property type="molecule type" value="Genomic_DNA"/>
</dbReference>